<dbReference type="Proteomes" id="UP001642409">
    <property type="component" value="Unassembled WGS sequence"/>
</dbReference>
<dbReference type="Pfam" id="PF00249">
    <property type="entry name" value="Myb_DNA-binding"/>
    <property type="match status" value="1"/>
</dbReference>
<dbReference type="EMBL" id="CAXDID020000184">
    <property type="protein sequence ID" value="CAL6050453.1"/>
    <property type="molecule type" value="Genomic_DNA"/>
</dbReference>
<reference evidence="3 4" key="2">
    <citation type="submission" date="2024-07" db="EMBL/GenBank/DDBJ databases">
        <authorList>
            <person name="Akdeniz Z."/>
        </authorList>
    </citation>
    <scope>NUCLEOTIDE SEQUENCE [LARGE SCALE GENOMIC DNA]</scope>
</reference>
<protein>
    <submittedName>
        <fullName evidence="2">SANT/Myb domain</fullName>
    </submittedName>
    <submittedName>
        <fullName evidence="3">SANT/Myb_domain</fullName>
    </submittedName>
</protein>
<feature type="domain" description="HTH myb-type" evidence="1">
    <location>
        <begin position="1"/>
        <end position="52"/>
    </location>
</feature>
<evidence type="ECO:0000313" key="3">
    <source>
        <dbReference type="EMBL" id="CAL6050453.1"/>
    </source>
</evidence>
<dbReference type="InterPro" id="IPR001005">
    <property type="entry name" value="SANT/Myb"/>
</dbReference>
<proteinExistence type="predicted"/>
<evidence type="ECO:0000313" key="2">
    <source>
        <dbReference type="EMBL" id="CAI9939994.1"/>
    </source>
</evidence>
<keyword evidence="4" id="KW-1185">Reference proteome</keyword>
<dbReference type="InterPro" id="IPR009057">
    <property type="entry name" value="Homeodomain-like_sf"/>
</dbReference>
<dbReference type="CDD" id="cd00167">
    <property type="entry name" value="SANT"/>
    <property type="match status" value="1"/>
</dbReference>
<dbReference type="Gene3D" id="1.10.10.60">
    <property type="entry name" value="Homeodomain-like"/>
    <property type="match status" value="1"/>
</dbReference>
<evidence type="ECO:0000313" key="4">
    <source>
        <dbReference type="Proteomes" id="UP001642409"/>
    </source>
</evidence>
<comment type="caution">
    <text evidence="2">The sequence shown here is derived from an EMBL/GenBank/DDBJ whole genome shotgun (WGS) entry which is preliminary data.</text>
</comment>
<accession>A0AA86PS01</accession>
<sequence>MSKHQRWTAEEDQLFYKLLKLYNNDFQVISEQLNKSYNQVRSHYYNIEKKLSKLNETEQSSVQSNSDQNKQFYNFKLKSFCITTRVLYYTCIIYIHARITITLF</sequence>
<gene>
    <name evidence="2" type="ORF">HINF_LOCUS27639</name>
    <name evidence="3" type="ORF">HINF_LOCUS43897</name>
</gene>
<dbReference type="SUPFAM" id="SSF46689">
    <property type="entry name" value="Homeodomain-like"/>
    <property type="match status" value="1"/>
</dbReference>
<organism evidence="2">
    <name type="scientific">Hexamita inflata</name>
    <dbReference type="NCBI Taxonomy" id="28002"/>
    <lineage>
        <taxon>Eukaryota</taxon>
        <taxon>Metamonada</taxon>
        <taxon>Diplomonadida</taxon>
        <taxon>Hexamitidae</taxon>
        <taxon>Hexamitinae</taxon>
        <taxon>Hexamita</taxon>
    </lineage>
</organism>
<name>A0AA86PS01_9EUKA</name>
<dbReference type="SMART" id="SM00717">
    <property type="entry name" value="SANT"/>
    <property type="match status" value="1"/>
</dbReference>
<dbReference type="PROSITE" id="PS51294">
    <property type="entry name" value="HTH_MYB"/>
    <property type="match status" value="1"/>
</dbReference>
<reference evidence="2" key="1">
    <citation type="submission" date="2023-06" db="EMBL/GenBank/DDBJ databases">
        <authorList>
            <person name="Kurt Z."/>
        </authorList>
    </citation>
    <scope>NUCLEOTIDE SEQUENCE</scope>
</reference>
<dbReference type="InterPro" id="IPR017930">
    <property type="entry name" value="Myb_dom"/>
</dbReference>
<evidence type="ECO:0000259" key="1">
    <source>
        <dbReference type="PROSITE" id="PS51294"/>
    </source>
</evidence>
<dbReference type="AlphaFoldDB" id="A0AA86PS01"/>
<dbReference type="EMBL" id="CATOUU010000669">
    <property type="protein sequence ID" value="CAI9939994.1"/>
    <property type="molecule type" value="Genomic_DNA"/>
</dbReference>